<protein>
    <submittedName>
        <fullName evidence="2">Uncharacterized protein</fullName>
    </submittedName>
</protein>
<evidence type="ECO:0000256" key="1">
    <source>
        <dbReference type="SAM" id="MobiDB-lite"/>
    </source>
</evidence>
<accession>A0ABR3N109</accession>
<evidence type="ECO:0000313" key="3">
    <source>
        <dbReference type="Proteomes" id="UP001558613"/>
    </source>
</evidence>
<dbReference type="Proteomes" id="UP001558613">
    <property type="component" value="Unassembled WGS sequence"/>
</dbReference>
<keyword evidence="3" id="KW-1185">Reference proteome</keyword>
<feature type="region of interest" description="Disordered" evidence="1">
    <location>
        <begin position="1"/>
        <end position="38"/>
    </location>
</feature>
<name>A0ABR3N109_9TELE</name>
<reference evidence="2 3" key="1">
    <citation type="submission" date="2023-09" db="EMBL/GenBank/DDBJ databases">
        <authorList>
            <person name="Wang M."/>
        </authorList>
    </citation>
    <scope>NUCLEOTIDE SEQUENCE [LARGE SCALE GENOMIC DNA]</scope>
    <source>
        <strain evidence="2">GT-2023</strain>
        <tissue evidence="2">Liver</tissue>
    </source>
</reference>
<proteinExistence type="predicted"/>
<feature type="compositionally biased region" description="Basic and acidic residues" evidence="1">
    <location>
        <begin position="21"/>
        <end position="38"/>
    </location>
</feature>
<dbReference type="EMBL" id="JAYMGO010000007">
    <property type="protein sequence ID" value="KAL1270579.1"/>
    <property type="molecule type" value="Genomic_DNA"/>
</dbReference>
<feature type="compositionally biased region" description="Polar residues" evidence="1">
    <location>
        <begin position="9"/>
        <end position="20"/>
    </location>
</feature>
<evidence type="ECO:0000313" key="2">
    <source>
        <dbReference type="EMBL" id="KAL1270579.1"/>
    </source>
</evidence>
<gene>
    <name evidence="2" type="ORF">QQF64_029595</name>
</gene>
<comment type="caution">
    <text evidence="2">The sequence shown here is derived from an EMBL/GenBank/DDBJ whole genome shotgun (WGS) entry which is preliminary data.</text>
</comment>
<organism evidence="2 3">
    <name type="scientific">Cirrhinus molitorella</name>
    <name type="common">mud carp</name>
    <dbReference type="NCBI Taxonomy" id="172907"/>
    <lineage>
        <taxon>Eukaryota</taxon>
        <taxon>Metazoa</taxon>
        <taxon>Chordata</taxon>
        <taxon>Craniata</taxon>
        <taxon>Vertebrata</taxon>
        <taxon>Euteleostomi</taxon>
        <taxon>Actinopterygii</taxon>
        <taxon>Neopterygii</taxon>
        <taxon>Teleostei</taxon>
        <taxon>Ostariophysi</taxon>
        <taxon>Cypriniformes</taxon>
        <taxon>Cyprinidae</taxon>
        <taxon>Labeoninae</taxon>
        <taxon>Labeonini</taxon>
        <taxon>Cirrhinus</taxon>
    </lineage>
</organism>
<sequence length="69" mass="7689">MRLDAAQLRSVQSEELNGTKSGRENLRSKRTGLDDDDHGEAIHSRLLHSSCSRSLWDGNCEDVCYNGTP</sequence>